<gene>
    <name evidence="1" type="ORF">Egran_06124</name>
</gene>
<dbReference type="Proteomes" id="UP000243515">
    <property type="component" value="Unassembled WGS sequence"/>
</dbReference>
<evidence type="ECO:0000313" key="2">
    <source>
        <dbReference type="Proteomes" id="UP000243515"/>
    </source>
</evidence>
<accession>A0A232LQP3</accession>
<proteinExistence type="predicted"/>
<comment type="caution">
    <text evidence="1">The sequence shown here is derived from an EMBL/GenBank/DDBJ whole genome shotgun (WGS) entry which is preliminary data.</text>
</comment>
<dbReference type="OrthoDB" id="415706at2759"/>
<keyword evidence="2" id="KW-1185">Reference proteome</keyword>
<dbReference type="EMBL" id="NPHW01006118">
    <property type="protein sequence ID" value="OXV06107.1"/>
    <property type="molecule type" value="Genomic_DNA"/>
</dbReference>
<sequence>MDQAMFLVSIERNKRPYTLNGYFNENLQRLRPYESPNLVVDLDVVKRAKANKSSVEYAKEEIHDISSYYEVARKP</sequence>
<protein>
    <submittedName>
        <fullName evidence="1">Uncharacterized protein</fullName>
    </submittedName>
</protein>
<evidence type="ECO:0000313" key="1">
    <source>
        <dbReference type="EMBL" id="OXV06107.1"/>
    </source>
</evidence>
<name>A0A232LQP3_9EURO</name>
<dbReference type="AlphaFoldDB" id="A0A232LQP3"/>
<reference evidence="1 2" key="1">
    <citation type="journal article" date="2015" name="Environ. Microbiol.">
        <title>Metagenome sequence of Elaphomyces granulatus from sporocarp tissue reveals Ascomycota ectomycorrhizal fingerprints of genome expansion and a Proteobacteria-rich microbiome.</title>
        <authorList>
            <person name="Quandt C.A."/>
            <person name="Kohler A."/>
            <person name="Hesse C.N."/>
            <person name="Sharpton T.J."/>
            <person name="Martin F."/>
            <person name="Spatafora J.W."/>
        </authorList>
    </citation>
    <scope>NUCLEOTIDE SEQUENCE [LARGE SCALE GENOMIC DNA]</scope>
    <source>
        <strain evidence="1 2">OSC145934</strain>
    </source>
</reference>
<organism evidence="1 2">
    <name type="scientific">Elaphomyces granulatus</name>
    <dbReference type="NCBI Taxonomy" id="519963"/>
    <lineage>
        <taxon>Eukaryota</taxon>
        <taxon>Fungi</taxon>
        <taxon>Dikarya</taxon>
        <taxon>Ascomycota</taxon>
        <taxon>Pezizomycotina</taxon>
        <taxon>Eurotiomycetes</taxon>
        <taxon>Eurotiomycetidae</taxon>
        <taxon>Eurotiales</taxon>
        <taxon>Elaphomycetaceae</taxon>
        <taxon>Elaphomyces</taxon>
    </lineage>
</organism>